<dbReference type="PROSITE" id="PS50800">
    <property type="entry name" value="SAP"/>
    <property type="match status" value="1"/>
</dbReference>
<evidence type="ECO:0000313" key="4">
    <source>
        <dbReference type="EMBL" id="KAK1741707.1"/>
    </source>
</evidence>
<dbReference type="PANTHER" id="PTHR44917:SF1">
    <property type="entry name" value="PROTEIN HIGH CHLOROPHYLL FLUORESCENT 107"/>
    <property type="match status" value="1"/>
</dbReference>
<dbReference type="InterPro" id="IPR044624">
    <property type="entry name" value="Mbb1-like"/>
</dbReference>
<dbReference type="AlphaFoldDB" id="A0AAD8Y8Y5"/>
<evidence type="ECO:0000256" key="1">
    <source>
        <dbReference type="PROSITE-ProRule" id="PRU00339"/>
    </source>
</evidence>
<name>A0AAD8Y8Y5_9STRA</name>
<feature type="repeat" description="TPR" evidence="1">
    <location>
        <begin position="406"/>
        <end position="439"/>
    </location>
</feature>
<gene>
    <name evidence="4" type="ORF">QTG54_007280</name>
</gene>
<dbReference type="EMBL" id="JATAAI010000012">
    <property type="protein sequence ID" value="KAK1741707.1"/>
    <property type="molecule type" value="Genomic_DNA"/>
</dbReference>
<dbReference type="GO" id="GO:0006397">
    <property type="term" value="P:mRNA processing"/>
    <property type="evidence" value="ECO:0007669"/>
    <property type="project" value="InterPro"/>
</dbReference>
<keyword evidence="5" id="KW-1185">Reference proteome</keyword>
<dbReference type="Gene3D" id="1.25.40.10">
    <property type="entry name" value="Tetratricopeptide repeat domain"/>
    <property type="match status" value="2"/>
</dbReference>
<dbReference type="SMART" id="SM00513">
    <property type="entry name" value="SAP"/>
    <property type="match status" value="1"/>
</dbReference>
<proteinExistence type="predicted"/>
<organism evidence="4 5">
    <name type="scientific">Skeletonema marinoi</name>
    <dbReference type="NCBI Taxonomy" id="267567"/>
    <lineage>
        <taxon>Eukaryota</taxon>
        <taxon>Sar</taxon>
        <taxon>Stramenopiles</taxon>
        <taxon>Ochrophyta</taxon>
        <taxon>Bacillariophyta</taxon>
        <taxon>Coscinodiscophyceae</taxon>
        <taxon>Thalassiosirophycidae</taxon>
        <taxon>Thalassiosirales</taxon>
        <taxon>Skeletonemataceae</taxon>
        <taxon>Skeletonema</taxon>
        <taxon>Skeletonema marinoi-dohrnii complex</taxon>
    </lineage>
</organism>
<dbReference type="SUPFAM" id="SSF48452">
    <property type="entry name" value="TPR-like"/>
    <property type="match status" value="2"/>
</dbReference>
<dbReference type="Proteomes" id="UP001224775">
    <property type="component" value="Unassembled WGS sequence"/>
</dbReference>
<dbReference type="Pfam" id="PF14559">
    <property type="entry name" value="TPR_19"/>
    <property type="match status" value="1"/>
</dbReference>
<dbReference type="InterPro" id="IPR019734">
    <property type="entry name" value="TPR_rpt"/>
</dbReference>
<dbReference type="Pfam" id="PF02037">
    <property type="entry name" value="SAP"/>
    <property type="match status" value="1"/>
</dbReference>
<accession>A0AAD8Y8Y5</accession>
<comment type="caution">
    <text evidence="4">The sequence shown here is derived from an EMBL/GenBank/DDBJ whole genome shotgun (WGS) entry which is preliminary data.</text>
</comment>
<dbReference type="PROSITE" id="PS50005">
    <property type="entry name" value="TPR"/>
    <property type="match status" value="1"/>
</dbReference>
<dbReference type="GO" id="GO:0003729">
    <property type="term" value="F:mRNA binding"/>
    <property type="evidence" value="ECO:0007669"/>
    <property type="project" value="InterPro"/>
</dbReference>
<feature type="domain" description="SAP" evidence="3">
    <location>
        <begin position="177"/>
        <end position="211"/>
    </location>
</feature>
<dbReference type="InterPro" id="IPR011990">
    <property type="entry name" value="TPR-like_helical_dom_sf"/>
</dbReference>
<dbReference type="InterPro" id="IPR036361">
    <property type="entry name" value="SAP_dom_sf"/>
</dbReference>
<feature type="region of interest" description="Disordered" evidence="2">
    <location>
        <begin position="13"/>
        <end position="48"/>
    </location>
</feature>
<feature type="region of interest" description="Disordered" evidence="2">
    <location>
        <begin position="579"/>
        <end position="601"/>
    </location>
</feature>
<dbReference type="Gene3D" id="1.10.720.30">
    <property type="entry name" value="SAP domain"/>
    <property type="match status" value="1"/>
</dbReference>
<protein>
    <submittedName>
        <fullName evidence="4">Tetratricopeptide repeat protein</fullName>
    </submittedName>
</protein>
<evidence type="ECO:0000259" key="3">
    <source>
        <dbReference type="PROSITE" id="PS50800"/>
    </source>
</evidence>
<evidence type="ECO:0000313" key="5">
    <source>
        <dbReference type="Proteomes" id="UP001224775"/>
    </source>
</evidence>
<dbReference type="SMART" id="SM00028">
    <property type="entry name" value="TPR"/>
    <property type="match status" value="6"/>
</dbReference>
<dbReference type="InterPro" id="IPR003034">
    <property type="entry name" value="SAP_dom"/>
</dbReference>
<dbReference type="SMART" id="SM00386">
    <property type="entry name" value="HAT"/>
    <property type="match status" value="5"/>
</dbReference>
<keyword evidence="1" id="KW-0802">TPR repeat</keyword>
<dbReference type="InterPro" id="IPR003107">
    <property type="entry name" value="HAT"/>
</dbReference>
<dbReference type="PANTHER" id="PTHR44917">
    <property type="entry name" value="PROTEIN HIGH CHLOROPHYLL FLUORESCENT 107"/>
    <property type="match status" value="1"/>
</dbReference>
<evidence type="ECO:0000256" key="2">
    <source>
        <dbReference type="SAM" id="MobiDB-lite"/>
    </source>
</evidence>
<reference evidence="4" key="1">
    <citation type="submission" date="2023-06" db="EMBL/GenBank/DDBJ databases">
        <title>Survivors Of The Sea: Transcriptome response of Skeletonema marinoi to long-term dormancy.</title>
        <authorList>
            <person name="Pinder M.I.M."/>
            <person name="Kourtchenko O."/>
            <person name="Robertson E.K."/>
            <person name="Larsson T."/>
            <person name="Maumus F."/>
            <person name="Osuna-Cruz C.M."/>
            <person name="Vancaester E."/>
            <person name="Stenow R."/>
            <person name="Vandepoele K."/>
            <person name="Ploug H."/>
            <person name="Bruchert V."/>
            <person name="Godhe A."/>
            <person name="Topel M."/>
        </authorList>
    </citation>
    <scope>NUCLEOTIDE SEQUENCE</scope>
    <source>
        <strain evidence="4">R05AC</strain>
    </source>
</reference>
<feature type="region of interest" description="Disordered" evidence="2">
    <location>
        <begin position="134"/>
        <end position="169"/>
    </location>
</feature>
<sequence>MIQKQEQQLVALQRGDGTLPSSRRHNKQFSSLSGGRYGGLGDNGHPRTDNFQLSVSRSSDNFLGFRVEDFESYDPREPIDETDLHFRVEGFDNYQGEVSVKKDGRPVVRTVDPRNSSPTKKFVAASLLKNGSTTQLGRELTSRRSSRTNADRNLDDIEEEKSDVPPSFPWVPTESQINTLKVFQLRAVCAERGLIRTGKKAELQQRLLLWANIEGRKRVKDRLMGLKDLIETSKSKGGSSTLDNLEYDVDALTNKRKALRKEKRRGGSNEKGVLGLVDESYFSNTTSSSIEILIDEDEDETEDEADDYDGGSIVDEASISQLSKTFNAPASTYSNREVREMYIEAKALDQEGDREKSKEVLRKLREATPHDMRVVRRLARMEQEDGNISAARGLLQRALRGEPGNAHLLQGLGQLERQAGNDATAMNHFRQAIKANPTFANPYHALGTLEHTHGNIKAALAVIKDGLRKCPQNHRLHHALGDVYLDANMLDFAEESYLEGLQHGPEWSKAFFYTSLSFVSYAKGQVQESRTLLRQSLEINGGMHAQGVIALAQLEESEGNIHAAREVYRDAISRYERRRRKRSPFRSKSPGEEDMFDSPSLVDEDGKQYSRSYSGDKWVNVFKSWARMEEIHGTYETAHIVFSKAARLFPNSMNLLIQWADLQSDHGEDEKGRLLYEAACHRAGDGSAKPFQALAEFEMKRRNFVKAQSILYRGAQCAASSNGIADGKNGLARLFHTWGVCEYHLGNESKAQQLLEDALRVTGPGEADSTMRSLILYSMARLEVLRGEHLLAQHCIGLSLKENLFPGGNSLIWKLWAEIAEKMENKVLEKRCKEQALLRWEEERGGTVSDLSRLLGARGSDSSSRLPERTGSVMKDMFRKTPWSSKVCHTSGRMDRVWYQGANLWKL</sequence>
<dbReference type="SUPFAM" id="SSF68906">
    <property type="entry name" value="SAP domain"/>
    <property type="match status" value="1"/>
</dbReference>